<dbReference type="RefSeq" id="WP_123890574.1">
    <property type="nucleotide sequence ID" value="NZ_RKKU01000021.1"/>
</dbReference>
<evidence type="ECO:0000313" key="8">
    <source>
        <dbReference type="Proteomes" id="UP000275199"/>
    </source>
</evidence>
<keyword evidence="8" id="KW-1185">Reference proteome</keyword>
<name>A0ABX9XFA8_9PSED</name>
<evidence type="ECO:0000313" key="7">
    <source>
        <dbReference type="EMBL" id="ROZ82522.1"/>
    </source>
</evidence>
<evidence type="ECO:0000256" key="3">
    <source>
        <dbReference type="ARBA" id="ARBA00022763"/>
    </source>
</evidence>
<dbReference type="EMBL" id="RKKU01000021">
    <property type="protein sequence ID" value="ROZ82522.1"/>
    <property type="molecule type" value="Genomic_DNA"/>
</dbReference>
<evidence type="ECO:0000256" key="4">
    <source>
        <dbReference type="ARBA" id="ARBA00023204"/>
    </source>
</evidence>
<keyword evidence="3" id="KW-0227">DNA damage</keyword>
<dbReference type="Gene3D" id="1.10.1670.40">
    <property type="match status" value="1"/>
</dbReference>
<comment type="caution">
    <text evidence="7">The sequence shown here is derived from an EMBL/GenBank/DDBJ whole genome shotgun (WGS) entry which is preliminary data.</text>
</comment>
<feature type="domain" description="HhH-GPD" evidence="5">
    <location>
        <begin position="136"/>
        <end position="300"/>
    </location>
</feature>
<evidence type="ECO:0000259" key="6">
    <source>
        <dbReference type="SMART" id="SM01009"/>
    </source>
</evidence>
<evidence type="ECO:0000259" key="5">
    <source>
        <dbReference type="SMART" id="SM00478"/>
    </source>
</evidence>
<protein>
    <recommendedName>
        <fullName evidence="2">DNA-3-methyladenine glycosylase II</fullName>
        <ecNumber evidence="2">3.2.2.21</ecNumber>
    </recommendedName>
</protein>
<dbReference type="Gene3D" id="1.10.340.30">
    <property type="entry name" value="Hypothetical protein, domain 2"/>
    <property type="match status" value="1"/>
</dbReference>
<dbReference type="SMART" id="SM00478">
    <property type="entry name" value="ENDO3c"/>
    <property type="match status" value="1"/>
</dbReference>
<dbReference type="PANTHER" id="PTHR43003">
    <property type="entry name" value="DNA-3-METHYLADENINE GLYCOSYLASE"/>
    <property type="match status" value="1"/>
</dbReference>
<evidence type="ECO:0000256" key="1">
    <source>
        <dbReference type="ARBA" id="ARBA00000086"/>
    </source>
</evidence>
<comment type="catalytic activity">
    <reaction evidence="1">
        <text>Hydrolysis of alkylated DNA, releasing 3-methyladenine, 3-methylguanine, 7-methylguanine and 7-methyladenine.</text>
        <dbReference type="EC" id="3.2.2.21"/>
    </reaction>
</comment>
<accession>A0ABX9XFA8</accession>
<organism evidence="7 8">
    <name type="scientific">Pseudomonas neustonica</name>
    <dbReference type="NCBI Taxonomy" id="2487346"/>
    <lineage>
        <taxon>Bacteria</taxon>
        <taxon>Pseudomonadati</taxon>
        <taxon>Pseudomonadota</taxon>
        <taxon>Gammaproteobacteria</taxon>
        <taxon>Pseudomonadales</taxon>
        <taxon>Pseudomonadaceae</taxon>
        <taxon>Pseudomonas</taxon>
    </lineage>
</organism>
<proteinExistence type="predicted"/>
<dbReference type="EC" id="3.2.2.21" evidence="2"/>
<dbReference type="Proteomes" id="UP000275199">
    <property type="component" value="Unassembled WGS sequence"/>
</dbReference>
<dbReference type="InterPro" id="IPR051912">
    <property type="entry name" value="Alkylbase_DNA_Glycosylase/TA"/>
</dbReference>
<evidence type="ECO:0000256" key="2">
    <source>
        <dbReference type="ARBA" id="ARBA00012000"/>
    </source>
</evidence>
<dbReference type="PANTHER" id="PTHR43003:SF13">
    <property type="entry name" value="DNA-3-METHYLADENINE GLYCOSYLASE 2"/>
    <property type="match status" value="1"/>
</dbReference>
<sequence>MAQGSQLSVTLSLPRDFRVYDVLRFYQRDNQQLAEVVQQTTVSKATLYQGIPAAMTINFSHGGVASISWKSDRPTPLSRNDLVAWGEHILGLSQPVDVFAQRYGQHPQIGPLIAATPGLRIPQAITPFEAGCWAIIGQMISVAAAISIRRRLIQQHGVPHSGGLTCHPDADILAGLCIEQLTACGLSQSKAKSLLSLAQETINDNLPLRHWRCAEDLDPKALAAKLLALRGIGPWTVSYLMLRGFGLLDGSLHGDVVIRKRLQRLLAQAETPDQRQTAAWLAAFSPYRALVGAHLWAMAASEKAVDY</sequence>
<dbReference type="InterPro" id="IPR003265">
    <property type="entry name" value="HhH-GPD_domain"/>
</dbReference>
<keyword evidence="4" id="KW-0234">DNA repair</keyword>
<dbReference type="SMART" id="SM01009">
    <property type="entry name" value="AlkA_N"/>
    <property type="match status" value="1"/>
</dbReference>
<dbReference type="Pfam" id="PF00730">
    <property type="entry name" value="HhH-GPD"/>
    <property type="match status" value="1"/>
</dbReference>
<reference evidence="7 8" key="1">
    <citation type="submission" date="2018-11" db="EMBL/GenBank/DDBJ databases">
        <authorList>
            <person name="Jang G.I."/>
            <person name="Hwang C.Y."/>
        </authorList>
    </citation>
    <scope>NUCLEOTIDE SEQUENCE [LARGE SCALE GENOMIC DNA]</scope>
    <source>
        <strain evidence="7 8">SSM26</strain>
    </source>
</reference>
<dbReference type="InterPro" id="IPR011257">
    <property type="entry name" value="DNA_glycosylase"/>
</dbReference>
<dbReference type="SUPFAM" id="SSF48150">
    <property type="entry name" value="DNA-glycosylase"/>
    <property type="match status" value="1"/>
</dbReference>
<dbReference type="InterPro" id="IPR010316">
    <property type="entry name" value="AlkA_N"/>
</dbReference>
<feature type="domain" description="DNA-3-methyladenine glycosylase AlkA N-terminal" evidence="6">
    <location>
        <begin position="8"/>
        <end position="126"/>
    </location>
</feature>
<gene>
    <name evidence="7" type="ORF">EF096_14845</name>
</gene>